<accession>A0A081N519</accession>
<reference evidence="1 2" key="1">
    <citation type="submission" date="2014-06" db="EMBL/GenBank/DDBJ databases">
        <title>Whole Genome Sequences of Three Symbiotic Endozoicomonas Bacteria.</title>
        <authorList>
            <person name="Neave M.J."/>
            <person name="Apprill A."/>
            <person name="Voolstra C.R."/>
        </authorList>
    </citation>
    <scope>NUCLEOTIDE SEQUENCE [LARGE SCALE GENOMIC DNA]</scope>
    <source>
        <strain evidence="1 2">LMG 24815</strain>
    </source>
</reference>
<organism evidence="1 2">
    <name type="scientific">Endozoicomonas montiporae</name>
    <dbReference type="NCBI Taxonomy" id="1027273"/>
    <lineage>
        <taxon>Bacteria</taxon>
        <taxon>Pseudomonadati</taxon>
        <taxon>Pseudomonadota</taxon>
        <taxon>Gammaproteobacteria</taxon>
        <taxon>Oceanospirillales</taxon>
        <taxon>Endozoicomonadaceae</taxon>
        <taxon>Endozoicomonas</taxon>
    </lineage>
</organism>
<gene>
    <name evidence="1" type="ORF">GZ77_14530</name>
</gene>
<protein>
    <submittedName>
        <fullName evidence="1">Uncharacterized protein</fullName>
    </submittedName>
</protein>
<dbReference type="Proteomes" id="UP000028006">
    <property type="component" value="Unassembled WGS sequence"/>
</dbReference>
<evidence type="ECO:0000313" key="1">
    <source>
        <dbReference type="EMBL" id="KEQ13542.1"/>
    </source>
</evidence>
<comment type="caution">
    <text evidence="1">The sequence shown here is derived from an EMBL/GenBank/DDBJ whole genome shotgun (WGS) entry which is preliminary data.</text>
</comment>
<evidence type="ECO:0000313" key="2">
    <source>
        <dbReference type="Proteomes" id="UP000028006"/>
    </source>
</evidence>
<dbReference type="EMBL" id="JOKG01000003">
    <property type="protein sequence ID" value="KEQ13542.1"/>
    <property type="molecule type" value="Genomic_DNA"/>
</dbReference>
<keyword evidence="2" id="KW-1185">Reference proteome</keyword>
<sequence>MAGERRAYLTLIRQLLQVITRNPYKIYEIQEVLNIVPNHALISWAESFVMASPTGPRSSSILEVEECESADWVRVFSALSEHYRNIDIDPELVIDFFISHDCADELSMLIQSGSECTVMTGLSTSSR</sequence>
<name>A0A081N519_9GAMM</name>
<dbReference type="AlphaFoldDB" id="A0A081N519"/>
<proteinExistence type="predicted"/>